<dbReference type="RefSeq" id="WP_377488132.1">
    <property type="nucleotide sequence ID" value="NZ_JBHUOX010000017.1"/>
</dbReference>
<reference evidence="2" key="1">
    <citation type="journal article" date="2019" name="Int. J. Syst. Evol. Microbiol.">
        <title>The Global Catalogue of Microorganisms (GCM) 10K type strain sequencing project: providing services to taxonomists for standard genome sequencing and annotation.</title>
        <authorList>
            <consortium name="The Broad Institute Genomics Platform"/>
            <consortium name="The Broad Institute Genome Sequencing Center for Infectious Disease"/>
            <person name="Wu L."/>
            <person name="Ma J."/>
        </authorList>
    </citation>
    <scope>NUCLEOTIDE SEQUENCE [LARGE SCALE GENOMIC DNA]</scope>
    <source>
        <strain evidence="2">KCTC 23984</strain>
    </source>
</reference>
<evidence type="ECO:0000313" key="2">
    <source>
        <dbReference type="Proteomes" id="UP001597641"/>
    </source>
</evidence>
<comment type="caution">
    <text evidence="1">The sequence shown here is derived from an EMBL/GenBank/DDBJ whole genome shotgun (WGS) entry which is preliminary data.</text>
</comment>
<organism evidence="1 2">
    <name type="scientific">Pontibacter toksunensis</name>
    <dbReference type="NCBI Taxonomy" id="1332631"/>
    <lineage>
        <taxon>Bacteria</taxon>
        <taxon>Pseudomonadati</taxon>
        <taxon>Bacteroidota</taxon>
        <taxon>Cytophagia</taxon>
        <taxon>Cytophagales</taxon>
        <taxon>Hymenobacteraceae</taxon>
        <taxon>Pontibacter</taxon>
    </lineage>
</organism>
<keyword evidence="2" id="KW-1185">Reference proteome</keyword>
<proteinExistence type="predicted"/>
<dbReference type="EMBL" id="JBHUOX010000017">
    <property type="protein sequence ID" value="MFD3002544.1"/>
    <property type="molecule type" value="Genomic_DNA"/>
</dbReference>
<name>A0ABW6BZW1_9BACT</name>
<dbReference type="Proteomes" id="UP001597641">
    <property type="component" value="Unassembled WGS sequence"/>
</dbReference>
<accession>A0ABW6BZW1</accession>
<dbReference type="PROSITE" id="PS51257">
    <property type="entry name" value="PROKAR_LIPOPROTEIN"/>
    <property type="match status" value="1"/>
</dbReference>
<evidence type="ECO:0008006" key="3">
    <source>
        <dbReference type="Google" id="ProtNLM"/>
    </source>
</evidence>
<evidence type="ECO:0000313" key="1">
    <source>
        <dbReference type="EMBL" id="MFD3002544.1"/>
    </source>
</evidence>
<sequence>MNKTLLAIGLMIATGCASSKSITSASTGQGDTRTKQVEYLNDDSYLLVDISDDPTYGYDKANPIKVGGAKDRSGPDNERTFLNGLLGPNGEEVNYYRAGSCCHFKTPNGLMNNTGLLDLYRVSWSGASDTLDIYINMYDKGDLKVPVGLTARKKD</sequence>
<gene>
    <name evidence="1" type="ORF">ACFS7Z_19385</name>
</gene>
<protein>
    <recommendedName>
        <fullName evidence="3">2-dehydro-3-deoxyphosphooctonate aldolase</fullName>
    </recommendedName>
</protein>